<evidence type="ECO:0000256" key="1">
    <source>
        <dbReference type="SAM" id="MobiDB-lite"/>
    </source>
</evidence>
<dbReference type="EMBL" id="CP097508">
    <property type="protein sequence ID" value="URE10943.1"/>
    <property type="molecule type" value="Genomic_DNA"/>
</dbReference>
<reference evidence="2" key="1">
    <citation type="submission" date="2022-05" db="EMBL/GenBank/DDBJ databases">
        <title>The Musa troglodytarum L. genome provides insights into the mechanism of non-climacteric behaviour and enrichment of carotenoids.</title>
        <authorList>
            <person name="Wang J."/>
        </authorList>
    </citation>
    <scope>NUCLEOTIDE SEQUENCE</scope>
    <source>
        <tissue evidence="2">Leaf</tissue>
    </source>
</reference>
<dbReference type="AlphaFoldDB" id="A0A9E7K8S3"/>
<proteinExistence type="predicted"/>
<name>A0A9E7K8S3_9LILI</name>
<feature type="compositionally biased region" description="Gly residues" evidence="1">
    <location>
        <begin position="36"/>
        <end position="46"/>
    </location>
</feature>
<sequence length="148" mass="15646">MPFLIRAAKSLPLIPSKPSLSLSSSSSSSAPEIGVGDVGGKPGGYTVGEEGEAKILMDSANGVFCNKAQEEDAIMSSRKGSASEVPCDRPSDYLSNPTGLFRLCQRQLKINSGNFCLKSSRTHSTHGSGEVHQAIPAWCLPCQFRTSV</sequence>
<feature type="compositionally biased region" description="Low complexity" evidence="1">
    <location>
        <begin position="18"/>
        <end position="35"/>
    </location>
</feature>
<keyword evidence="3" id="KW-1185">Reference proteome</keyword>
<gene>
    <name evidence="2" type="ORF">MUK42_32741</name>
</gene>
<organism evidence="2 3">
    <name type="scientific">Musa troglodytarum</name>
    <name type="common">fe'i banana</name>
    <dbReference type="NCBI Taxonomy" id="320322"/>
    <lineage>
        <taxon>Eukaryota</taxon>
        <taxon>Viridiplantae</taxon>
        <taxon>Streptophyta</taxon>
        <taxon>Embryophyta</taxon>
        <taxon>Tracheophyta</taxon>
        <taxon>Spermatophyta</taxon>
        <taxon>Magnoliopsida</taxon>
        <taxon>Liliopsida</taxon>
        <taxon>Zingiberales</taxon>
        <taxon>Musaceae</taxon>
        <taxon>Musa</taxon>
    </lineage>
</organism>
<accession>A0A9E7K8S3</accession>
<feature type="region of interest" description="Disordered" evidence="1">
    <location>
        <begin position="18"/>
        <end position="48"/>
    </location>
</feature>
<evidence type="ECO:0000313" key="3">
    <source>
        <dbReference type="Proteomes" id="UP001055439"/>
    </source>
</evidence>
<protein>
    <submittedName>
        <fullName evidence="2">Uncharacterized protein</fullName>
    </submittedName>
</protein>
<dbReference type="Proteomes" id="UP001055439">
    <property type="component" value="Chromosome 6"/>
</dbReference>
<evidence type="ECO:0000313" key="2">
    <source>
        <dbReference type="EMBL" id="URE10943.1"/>
    </source>
</evidence>